<reference evidence="1 2" key="1">
    <citation type="submission" date="2020-08" db="EMBL/GenBank/DDBJ databases">
        <title>Genomic Encyclopedia of Type Strains, Phase III (KMG-III): the genomes of soil and plant-associated and newly described type strains.</title>
        <authorList>
            <person name="Whitman W."/>
        </authorList>
    </citation>
    <scope>NUCLEOTIDE SEQUENCE [LARGE SCALE GENOMIC DNA]</scope>
    <source>
        <strain evidence="1 2">CECT 8799</strain>
    </source>
</reference>
<dbReference type="Proteomes" id="UP000535937">
    <property type="component" value="Unassembled WGS sequence"/>
</dbReference>
<dbReference type="AlphaFoldDB" id="A0A7W4WFR6"/>
<accession>A0A7W4WFR6</accession>
<dbReference type="EMBL" id="JACHWZ010000020">
    <property type="protein sequence ID" value="MBB3062811.1"/>
    <property type="molecule type" value="Genomic_DNA"/>
</dbReference>
<proteinExistence type="predicted"/>
<keyword evidence="2" id="KW-1185">Reference proteome</keyword>
<protein>
    <submittedName>
        <fullName evidence="1">WD40 repeat protein</fullName>
    </submittedName>
</protein>
<gene>
    <name evidence="1" type="ORF">FHS09_003660</name>
</gene>
<evidence type="ECO:0000313" key="2">
    <source>
        <dbReference type="Proteomes" id="UP000535937"/>
    </source>
</evidence>
<sequence>MTYYRIKADKDTYGWFELDMDKVLRALGRKTFSNFTKTDASIIDKWEDFDARFDPPDGEVVVSARPDITSWGSTCRLVLNEKAFGVLKRLLSPYGEFLITPCEGQRYRIFNCRTTKPADESKSQKEMMNGLQTGLINLDFDPTDIAGAPVFKTDYDLFGSLYCDEQFKSLVEENSLTGITLREDLATSPLL</sequence>
<comment type="caution">
    <text evidence="1">The sequence shown here is derived from an EMBL/GenBank/DDBJ whole genome shotgun (WGS) entry which is preliminary data.</text>
</comment>
<evidence type="ECO:0000313" key="1">
    <source>
        <dbReference type="EMBL" id="MBB3062811.1"/>
    </source>
</evidence>
<dbReference type="RefSeq" id="WP_183462426.1">
    <property type="nucleotide sequence ID" value="NZ_JACHWZ010000020.1"/>
</dbReference>
<organism evidence="1 2">
    <name type="scientific">Microbulbifer rhizosphaerae</name>
    <dbReference type="NCBI Taxonomy" id="1562603"/>
    <lineage>
        <taxon>Bacteria</taxon>
        <taxon>Pseudomonadati</taxon>
        <taxon>Pseudomonadota</taxon>
        <taxon>Gammaproteobacteria</taxon>
        <taxon>Cellvibrionales</taxon>
        <taxon>Microbulbiferaceae</taxon>
        <taxon>Microbulbifer</taxon>
    </lineage>
</organism>
<name>A0A7W4WFR6_9GAMM</name>